<keyword evidence="2" id="KW-1185">Reference proteome</keyword>
<organism evidence="1 2">
    <name type="scientific">Mollisia scopiformis</name>
    <name type="common">Conifer needle endophyte fungus</name>
    <name type="synonym">Phialocephala scopiformis</name>
    <dbReference type="NCBI Taxonomy" id="149040"/>
    <lineage>
        <taxon>Eukaryota</taxon>
        <taxon>Fungi</taxon>
        <taxon>Dikarya</taxon>
        <taxon>Ascomycota</taxon>
        <taxon>Pezizomycotina</taxon>
        <taxon>Leotiomycetes</taxon>
        <taxon>Helotiales</taxon>
        <taxon>Mollisiaceae</taxon>
        <taxon>Mollisia</taxon>
    </lineage>
</organism>
<accession>A0A194X6B8</accession>
<dbReference type="PANTHER" id="PTHR42791">
    <property type="entry name" value="GNAT FAMILY ACETYLTRANSFERASE"/>
    <property type="match status" value="1"/>
</dbReference>
<dbReference type="KEGG" id="psco:LY89DRAFT_734772"/>
<dbReference type="InterPro" id="IPR016181">
    <property type="entry name" value="Acyl_CoA_acyltransferase"/>
</dbReference>
<dbReference type="PANTHER" id="PTHR42791:SF2">
    <property type="entry name" value="N-ACETYLTRANSFERASE DOMAIN-CONTAINING PROTEIN"/>
    <property type="match status" value="1"/>
</dbReference>
<evidence type="ECO:0000313" key="2">
    <source>
        <dbReference type="Proteomes" id="UP000070700"/>
    </source>
</evidence>
<name>A0A194X6B8_MOLSC</name>
<dbReference type="Gene3D" id="3.40.630.30">
    <property type="match status" value="1"/>
</dbReference>
<evidence type="ECO:0008006" key="3">
    <source>
        <dbReference type="Google" id="ProtNLM"/>
    </source>
</evidence>
<proteinExistence type="predicted"/>
<evidence type="ECO:0000313" key="1">
    <source>
        <dbReference type="EMBL" id="KUJ15614.1"/>
    </source>
</evidence>
<dbReference type="OrthoDB" id="4738875at2759"/>
<gene>
    <name evidence="1" type="ORF">LY89DRAFT_734772</name>
</gene>
<sequence length="233" mass="26322">MAVPIGFRLEKASPEDMKDVFALMMDAYVDDEVWQTTVKDCDQKEILPWTLKTFTPRWTMPDIETYKIIEEKSGRLAAWASFQTPWKYVSAMTPELKTIAQSKEVPPALPGTNMEAFQSLFEMLNGAYKYGYNPEEDYHRKGTTVHPDFQKKGLGTALTVFWNDIADKTTGDKTWCPCRPTSIKMFRDHGFQDVGEIDSQLERWGGSRANSITYITVRHGPGSEAEASGTAVA</sequence>
<dbReference type="RefSeq" id="XP_018069969.1">
    <property type="nucleotide sequence ID" value="XM_018219943.1"/>
</dbReference>
<protein>
    <recommendedName>
        <fullName evidence="3">N-acetyltransferase domain-containing protein</fullName>
    </recommendedName>
</protein>
<dbReference type="Proteomes" id="UP000070700">
    <property type="component" value="Unassembled WGS sequence"/>
</dbReference>
<dbReference type="AlphaFoldDB" id="A0A194X6B8"/>
<reference evidence="1 2" key="1">
    <citation type="submission" date="2015-10" db="EMBL/GenBank/DDBJ databases">
        <title>Full genome of DAOMC 229536 Phialocephala scopiformis, a fungal endophyte of spruce producing the potent anti-insectan compound rugulosin.</title>
        <authorList>
            <consortium name="DOE Joint Genome Institute"/>
            <person name="Walker A.K."/>
            <person name="Frasz S.L."/>
            <person name="Seifert K.A."/>
            <person name="Miller J.D."/>
            <person name="Mondo S.J."/>
            <person name="Labutti K."/>
            <person name="Lipzen A."/>
            <person name="Dockter R."/>
            <person name="Kennedy M."/>
            <person name="Grigoriev I.V."/>
            <person name="Spatafora J.W."/>
        </authorList>
    </citation>
    <scope>NUCLEOTIDE SEQUENCE [LARGE SCALE GENOMIC DNA]</scope>
    <source>
        <strain evidence="1 2">CBS 120377</strain>
    </source>
</reference>
<dbReference type="EMBL" id="KQ947417">
    <property type="protein sequence ID" value="KUJ15614.1"/>
    <property type="molecule type" value="Genomic_DNA"/>
</dbReference>
<dbReference type="InParanoid" id="A0A194X6B8"/>
<dbReference type="SUPFAM" id="SSF55729">
    <property type="entry name" value="Acyl-CoA N-acyltransferases (Nat)"/>
    <property type="match status" value="1"/>
</dbReference>
<dbReference type="GeneID" id="28829669"/>
<dbReference type="InterPro" id="IPR052523">
    <property type="entry name" value="Trichothecene_AcTrans"/>
</dbReference>